<keyword evidence="1" id="KW-0472">Membrane</keyword>
<feature type="transmembrane region" description="Helical" evidence="1">
    <location>
        <begin position="363"/>
        <end position="386"/>
    </location>
</feature>
<dbReference type="InterPro" id="IPR011701">
    <property type="entry name" value="MFS"/>
</dbReference>
<dbReference type="SUPFAM" id="SSF103473">
    <property type="entry name" value="MFS general substrate transporter"/>
    <property type="match status" value="1"/>
</dbReference>
<dbReference type="KEGG" id="haj:DU500_11165"/>
<evidence type="ECO:0000313" key="3">
    <source>
        <dbReference type="EMBL" id="AXG06940.1"/>
    </source>
</evidence>
<name>A0A345E418_9EURY</name>
<protein>
    <submittedName>
        <fullName evidence="3">MFS transporter</fullName>
    </submittedName>
</protein>
<dbReference type="GO" id="GO:0022857">
    <property type="term" value="F:transmembrane transporter activity"/>
    <property type="evidence" value="ECO:0007669"/>
    <property type="project" value="InterPro"/>
</dbReference>
<feature type="transmembrane region" description="Helical" evidence="1">
    <location>
        <begin position="206"/>
        <end position="227"/>
    </location>
</feature>
<proteinExistence type="predicted"/>
<dbReference type="InterPro" id="IPR020846">
    <property type="entry name" value="MFS_dom"/>
</dbReference>
<dbReference type="PROSITE" id="PS50850">
    <property type="entry name" value="MFS"/>
    <property type="match status" value="1"/>
</dbReference>
<reference evidence="3 4" key="1">
    <citation type="submission" date="2018-07" db="EMBL/GenBank/DDBJ databases">
        <title>Genome sequences of Haloplanus sp. CBA1113.</title>
        <authorList>
            <person name="Kim Y.B."/>
            <person name="Roh S.W."/>
        </authorList>
    </citation>
    <scope>NUCLEOTIDE SEQUENCE [LARGE SCALE GENOMIC DNA]</scope>
    <source>
        <strain evidence="3 4">CBA1113</strain>
    </source>
</reference>
<dbReference type="InterPro" id="IPR036259">
    <property type="entry name" value="MFS_trans_sf"/>
</dbReference>
<organism evidence="3 4">
    <name type="scientific">Haloplanus rubicundus</name>
    <dbReference type="NCBI Taxonomy" id="1547898"/>
    <lineage>
        <taxon>Archaea</taxon>
        <taxon>Methanobacteriati</taxon>
        <taxon>Methanobacteriota</taxon>
        <taxon>Stenosarchaea group</taxon>
        <taxon>Halobacteria</taxon>
        <taxon>Halobacteriales</taxon>
        <taxon>Haloferacaceae</taxon>
        <taxon>Haloplanus</taxon>
    </lineage>
</organism>
<feature type="transmembrane region" description="Helical" evidence="1">
    <location>
        <begin position="298"/>
        <end position="319"/>
    </location>
</feature>
<dbReference type="EMBL" id="CP031150">
    <property type="protein sequence ID" value="AXG06940.1"/>
    <property type="molecule type" value="Genomic_DNA"/>
</dbReference>
<dbReference type="OrthoDB" id="306263at2157"/>
<accession>A0A345E418</accession>
<dbReference type="Gene3D" id="1.20.1250.20">
    <property type="entry name" value="MFS general substrate transporter like domains"/>
    <property type="match status" value="2"/>
</dbReference>
<keyword evidence="4" id="KW-1185">Reference proteome</keyword>
<feature type="transmembrane region" description="Helical" evidence="1">
    <location>
        <begin position="233"/>
        <end position="251"/>
    </location>
</feature>
<feature type="transmembrane region" description="Helical" evidence="1">
    <location>
        <begin position="76"/>
        <end position="103"/>
    </location>
</feature>
<feature type="transmembrane region" description="Helical" evidence="1">
    <location>
        <begin position="40"/>
        <end position="64"/>
    </location>
</feature>
<evidence type="ECO:0000259" key="2">
    <source>
        <dbReference type="PROSITE" id="PS50850"/>
    </source>
</evidence>
<feature type="transmembrane region" description="Helical" evidence="1">
    <location>
        <begin position="136"/>
        <end position="154"/>
    </location>
</feature>
<gene>
    <name evidence="3" type="ORF">DU500_11165</name>
</gene>
<feature type="transmembrane region" description="Helical" evidence="1">
    <location>
        <begin position="340"/>
        <end position="357"/>
    </location>
</feature>
<dbReference type="GeneID" id="37283952"/>
<dbReference type="Pfam" id="PF07690">
    <property type="entry name" value="MFS_1"/>
    <property type="match status" value="1"/>
</dbReference>
<feature type="domain" description="Major facilitator superfamily (MFS) profile" evidence="2">
    <location>
        <begin position="1"/>
        <end position="389"/>
    </location>
</feature>
<feature type="transmembrane region" description="Helical" evidence="1">
    <location>
        <begin position="12"/>
        <end position="33"/>
    </location>
</feature>
<dbReference type="AlphaFoldDB" id="A0A345E418"/>
<keyword evidence="1" id="KW-0812">Transmembrane</keyword>
<keyword evidence="1" id="KW-1133">Transmembrane helix</keyword>
<dbReference type="PANTHER" id="PTHR23527">
    <property type="entry name" value="BLL3282 PROTEIN"/>
    <property type="match status" value="1"/>
</dbReference>
<sequence>MRGWHGVGLVTGWQAVASLSFYAIFAATAFLRADFGLSRTLVGVTITVTMLGYTLLLFVMGAAVDGYGERPVMVGGLLALGLGAAGVAVAPSYAVLLLVLLVLGGAYATAMPATNRAVLAVAPPGRRNLTMSIKQVGVTVGSGLGALLVTWTAATRFGWRAGFVTVAAVALVVAVAFGHWYRGDGGSGSMGLPDVRGLLSRPDYRLLVAAGFFYGAAIFTTTAYVVLYLTESVGAAAGVAGSVLALVQLTGSGGRIGGGALVDRLPLGDARASAFVLVGQSTLGVACIVTVTAVDTELAAAVGFAALGLFVFGVPATYYACMTALVPSDRVGEATAGGQLTINAGGLLAPPAFGYLVDTAGYTAGWFALAGGVGVAALLTGWLTVLTRA</sequence>
<evidence type="ECO:0000256" key="1">
    <source>
        <dbReference type="SAM" id="Phobius"/>
    </source>
</evidence>
<dbReference type="InterPro" id="IPR052952">
    <property type="entry name" value="MFS-Transporter"/>
</dbReference>
<feature type="transmembrane region" description="Helical" evidence="1">
    <location>
        <begin position="272"/>
        <end position="292"/>
    </location>
</feature>
<dbReference type="PANTHER" id="PTHR23527:SF1">
    <property type="entry name" value="BLL3282 PROTEIN"/>
    <property type="match status" value="1"/>
</dbReference>
<dbReference type="Proteomes" id="UP000253273">
    <property type="component" value="Chromosome"/>
</dbReference>
<dbReference type="RefSeq" id="WP_114586074.1">
    <property type="nucleotide sequence ID" value="NZ_CP031150.1"/>
</dbReference>
<feature type="transmembrane region" description="Helical" evidence="1">
    <location>
        <begin position="160"/>
        <end position="181"/>
    </location>
</feature>
<evidence type="ECO:0000313" key="4">
    <source>
        <dbReference type="Proteomes" id="UP000253273"/>
    </source>
</evidence>